<sequence>MKKKIVLFICMTVAASVLQRALPSFASDESQNRDLTGKEATITIKTTSGETYGFFGDLYVLNDGTNGEMMDITVEGWMVGYDKGSLCSGE</sequence>
<keyword evidence="3" id="KW-1185">Reference proteome</keyword>
<dbReference type="EMBL" id="BAABXL010000001">
    <property type="protein sequence ID" value="GAA6269365.1"/>
    <property type="molecule type" value="Genomic_DNA"/>
</dbReference>
<protein>
    <submittedName>
        <fullName evidence="2">Uncharacterized protein</fullName>
    </submittedName>
</protein>
<proteinExistence type="predicted"/>
<accession>A0ABQ0AZB4</accession>
<feature type="chain" id="PRO_5046692371" evidence="1">
    <location>
        <begin position="27"/>
        <end position="90"/>
    </location>
</feature>
<dbReference type="Proteomes" id="UP001600894">
    <property type="component" value="Unassembled WGS sequence"/>
</dbReference>
<organism evidence="2 3">
    <name type="scientific">Enterocloster alcoholdehydrogenati</name>
    <dbReference type="NCBI Taxonomy" id="2547410"/>
    <lineage>
        <taxon>Bacteria</taxon>
        <taxon>Bacillati</taxon>
        <taxon>Bacillota</taxon>
        <taxon>Clostridia</taxon>
        <taxon>Lachnospirales</taxon>
        <taxon>Lachnospiraceae</taxon>
        <taxon>Enterocloster</taxon>
    </lineage>
</organism>
<feature type="signal peptide" evidence="1">
    <location>
        <begin position="1"/>
        <end position="26"/>
    </location>
</feature>
<name>A0ABQ0AZB4_9FIRM</name>
<evidence type="ECO:0000313" key="3">
    <source>
        <dbReference type="Proteomes" id="UP001600894"/>
    </source>
</evidence>
<comment type="caution">
    <text evidence="2">The sequence shown here is derived from an EMBL/GenBank/DDBJ whole genome shotgun (WGS) entry which is preliminary data.</text>
</comment>
<gene>
    <name evidence="2" type="ORF">F130042H8_24250</name>
</gene>
<evidence type="ECO:0000256" key="1">
    <source>
        <dbReference type="SAM" id="SignalP"/>
    </source>
</evidence>
<reference evidence="2 3" key="1">
    <citation type="submission" date="2024-04" db="EMBL/GenBank/DDBJ databases">
        <title>Defined microbial consortia suppress multidrug-resistant proinflammatory Enterobacteriaceae via ecological control.</title>
        <authorList>
            <person name="Furuichi M."/>
            <person name="Kawaguchi T."/>
            <person name="Pust M."/>
            <person name="Yasuma K."/>
            <person name="Plichta D."/>
            <person name="Hasegawa N."/>
            <person name="Ohya T."/>
            <person name="Bhattarai S."/>
            <person name="Sasajima S."/>
            <person name="Aoto Y."/>
            <person name="Tuganbaev T."/>
            <person name="Yaginuma M."/>
            <person name="Ueda M."/>
            <person name="Okahashi N."/>
            <person name="Amafuji K."/>
            <person name="Kiridooshi Y."/>
            <person name="Sugita K."/>
            <person name="Strazar M."/>
            <person name="Skelly A."/>
            <person name="Suda W."/>
            <person name="Hattori M."/>
            <person name="Nakamoto N."/>
            <person name="Caballero S."/>
            <person name="Norman J."/>
            <person name="Olle B."/>
            <person name="Tanoue T."/>
            <person name="Arita M."/>
            <person name="Bucci V."/>
            <person name="Atarashi K."/>
            <person name="Xavier R."/>
            <person name="Honda K."/>
        </authorList>
    </citation>
    <scope>NUCLEOTIDE SEQUENCE [LARGE SCALE GENOMIC DNA]</scope>
    <source>
        <strain evidence="3">f13</strain>
    </source>
</reference>
<evidence type="ECO:0000313" key="2">
    <source>
        <dbReference type="EMBL" id="GAA6269365.1"/>
    </source>
</evidence>
<dbReference type="RefSeq" id="WP_390470124.1">
    <property type="nucleotide sequence ID" value="NZ_BAABXL010000001.1"/>
</dbReference>
<keyword evidence="1" id="KW-0732">Signal</keyword>